<reference evidence="2" key="1">
    <citation type="submission" date="2022-03" db="EMBL/GenBank/DDBJ databases">
        <title>Draft genome sequence of Aduncisulcus paluster, a free-living microaerophilic Fornicata.</title>
        <authorList>
            <person name="Yuyama I."/>
            <person name="Kume K."/>
            <person name="Tamura T."/>
            <person name="Inagaki Y."/>
            <person name="Hashimoto T."/>
        </authorList>
    </citation>
    <scope>NUCLEOTIDE SEQUENCE</scope>
    <source>
        <strain evidence="2">NY0171</strain>
    </source>
</reference>
<feature type="compositionally biased region" description="Basic and acidic residues" evidence="1">
    <location>
        <begin position="31"/>
        <end position="43"/>
    </location>
</feature>
<dbReference type="Proteomes" id="UP001057375">
    <property type="component" value="Unassembled WGS sequence"/>
</dbReference>
<feature type="non-terminal residue" evidence="2">
    <location>
        <position position="1"/>
    </location>
</feature>
<proteinExistence type="predicted"/>
<protein>
    <submittedName>
        <fullName evidence="2">Uncharacterized protein</fullName>
    </submittedName>
</protein>
<feature type="region of interest" description="Disordered" evidence="1">
    <location>
        <begin position="15"/>
        <end position="57"/>
    </location>
</feature>
<dbReference type="SUPFAM" id="SSF48371">
    <property type="entry name" value="ARM repeat"/>
    <property type="match status" value="1"/>
</dbReference>
<feature type="compositionally biased region" description="Acidic residues" evidence="1">
    <location>
        <begin position="44"/>
        <end position="57"/>
    </location>
</feature>
<feature type="region of interest" description="Disordered" evidence="1">
    <location>
        <begin position="266"/>
        <end position="286"/>
    </location>
</feature>
<dbReference type="InterPro" id="IPR016024">
    <property type="entry name" value="ARM-type_fold"/>
</dbReference>
<evidence type="ECO:0000313" key="3">
    <source>
        <dbReference type="Proteomes" id="UP001057375"/>
    </source>
</evidence>
<comment type="caution">
    <text evidence="2">The sequence shown here is derived from an EMBL/GenBank/DDBJ whole genome shotgun (WGS) entry which is preliminary data.</text>
</comment>
<keyword evidence="3" id="KW-1185">Reference proteome</keyword>
<evidence type="ECO:0000256" key="1">
    <source>
        <dbReference type="SAM" id="MobiDB-lite"/>
    </source>
</evidence>
<organism evidence="2 3">
    <name type="scientific">Aduncisulcus paluster</name>
    <dbReference type="NCBI Taxonomy" id="2918883"/>
    <lineage>
        <taxon>Eukaryota</taxon>
        <taxon>Metamonada</taxon>
        <taxon>Carpediemonas-like organisms</taxon>
        <taxon>Aduncisulcus</taxon>
    </lineage>
</organism>
<evidence type="ECO:0000313" key="2">
    <source>
        <dbReference type="EMBL" id="GKT25986.1"/>
    </source>
</evidence>
<accession>A0ABQ5K235</accession>
<gene>
    <name evidence="2" type="ORF">ADUPG1_013204</name>
</gene>
<feature type="compositionally biased region" description="Polar residues" evidence="1">
    <location>
        <begin position="272"/>
        <end position="286"/>
    </location>
</feature>
<name>A0ABQ5K235_9EUKA</name>
<sequence>LKHALCCCLVDGDDDFYPNDPKDSVGGNNSKIRDEETKRKDKKDEEEEEEVEEEEEDIYSRIDVPILAQKSMQKESLSSDSSSDLLLSSPLLTLARFCVATLCTSPSIYSRSVLLYTVLCLAQPELVSAALTHAVCECALCVKERPRIWEHGMEWFPSRSDTSPVTKLRLSSLAPPQKVLSSVLNLCMKLSRSVCESTLAQHLFSATAAVTFSSSSVSSLHGWKRFLPSPTVCSSAVGGLFRLVNDACVYMITLIWGGICGSEGEKRGKASSKPSETGCTHTNDPTTVVSIDKEQSKGDCFAFLRMASSTGKEGGKAAEKSHVPLHSTANRPISVISESDLPLIASKPSSSFALLPPSVKLPLPPSSFLQTLIPIIFSYSPSSIGHVVSLAFVNPSASVRSSFCLQLSRLLNICTIKLQGGAEKEWNSTSDKELGKITAKLSNGQGSTLPLSDDDPQARMDFKKQNRLLLSSFFKYYSFTGNFERYNIKSSTPRDVVSLLSHSLCEDHSASVRRHSAACLGYFAIISLLTGRHHQDTTQSPSHSSEVECSNSVPSMCVFCVSYLCACACDVSAPVSSVCISSVVNLLENASSFGFDVTSCISSHKECAHLVRGCVGLCVSGLREYHDIAWFEGIIGIVGRVITCKHKEYKEQVLKEVHEKCKDMMSVVDYVIGLCYQEYLQTAAAEQTTVE</sequence>
<dbReference type="EMBL" id="BQXS01012628">
    <property type="protein sequence ID" value="GKT25986.1"/>
    <property type="molecule type" value="Genomic_DNA"/>
</dbReference>